<dbReference type="EMBL" id="MCFH01000002">
    <property type="protein sequence ID" value="ORX59917.1"/>
    <property type="molecule type" value="Genomic_DNA"/>
</dbReference>
<proteinExistence type="predicted"/>
<dbReference type="OrthoDB" id="73465at2759"/>
<feature type="region of interest" description="Disordered" evidence="1">
    <location>
        <begin position="1227"/>
        <end position="1249"/>
    </location>
</feature>
<gene>
    <name evidence="2" type="ORF">BCR36DRAFT_408288</name>
</gene>
<organism evidence="2 3">
    <name type="scientific">Piromyces finnis</name>
    <dbReference type="NCBI Taxonomy" id="1754191"/>
    <lineage>
        <taxon>Eukaryota</taxon>
        <taxon>Fungi</taxon>
        <taxon>Fungi incertae sedis</taxon>
        <taxon>Chytridiomycota</taxon>
        <taxon>Chytridiomycota incertae sedis</taxon>
        <taxon>Neocallimastigomycetes</taxon>
        <taxon>Neocallimastigales</taxon>
        <taxon>Neocallimastigaceae</taxon>
        <taxon>Piromyces</taxon>
    </lineage>
</organism>
<reference evidence="2 3" key="2">
    <citation type="submission" date="2016-08" db="EMBL/GenBank/DDBJ databases">
        <title>Pervasive Adenine N6-methylation of Active Genes in Fungi.</title>
        <authorList>
            <consortium name="DOE Joint Genome Institute"/>
            <person name="Mondo S.J."/>
            <person name="Dannebaum R.O."/>
            <person name="Kuo R.C."/>
            <person name="Labutti K."/>
            <person name="Haridas S."/>
            <person name="Kuo A."/>
            <person name="Salamov A."/>
            <person name="Ahrendt S.R."/>
            <person name="Lipzen A."/>
            <person name="Sullivan W."/>
            <person name="Andreopoulos W.B."/>
            <person name="Clum A."/>
            <person name="Lindquist E."/>
            <person name="Daum C."/>
            <person name="Ramamoorthy G.K."/>
            <person name="Gryganskyi A."/>
            <person name="Culley D."/>
            <person name="Magnuson J.K."/>
            <person name="James T.Y."/>
            <person name="O'Malley M.A."/>
            <person name="Stajich J.E."/>
            <person name="Spatafora J.W."/>
            <person name="Visel A."/>
            <person name="Grigoriev I.V."/>
        </authorList>
    </citation>
    <scope>NUCLEOTIDE SEQUENCE [LARGE SCALE GENOMIC DNA]</scope>
    <source>
        <strain evidence="3">finn</strain>
    </source>
</reference>
<reference evidence="2 3" key="1">
    <citation type="submission" date="2016-08" db="EMBL/GenBank/DDBJ databases">
        <title>Genomes of anaerobic fungi encode conserved fungal cellulosomes for biomass hydrolysis.</title>
        <authorList>
            <consortium name="DOE Joint Genome Institute"/>
            <person name="Haitjema C.H."/>
            <person name="Gilmore S.P."/>
            <person name="Henske J.K."/>
            <person name="Solomon K.V."/>
            <person name="De Groot R."/>
            <person name="Kuo A."/>
            <person name="Mondo S.J."/>
            <person name="Salamov A.A."/>
            <person name="Labutti K."/>
            <person name="Zhao Z."/>
            <person name="Chiniquy J."/>
            <person name="Barry K."/>
            <person name="Brewer H.M."/>
            <person name="Purvine S.O."/>
            <person name="Wright A.T."/>
            <person name="Boxma B."/>
            <person name="Van Alen T."/>
            <person name="Hackstein J.H."/>
            <person name="Baker S.E."/>
            <person name="Grigoriev I.V."/>
            <person name="O'Malley M.A."/>
        </authorList>
    </citation>
    <scope>NUCLEOTIDE SEQUENCE [LARGE SCALE GENOMIC DNA]</scope>
    <source>
        <strain evidence="3">finn</strain>
    </source>
</reference>
<keyword evidence="3" id="KW-1185">Reference proteome</keyword>
<evidence type="ECO:0000313" key="2">
    <source>
        <dbReference type="EMBL" id="ORX59917.1"/>
    </source>
</evidence>
<sequence>MKIRHIILIIYLTSGILFFTKSYPIYRNIENELKRVNTTRELNTNNYGHSNYKGNKKHIYSNPDQTLEENQNLTEKDTDEYLDENANVDRRYDFNSNNNFFSKFSMKSDENNDKKNRKNIMISIKASAERENYYKHPHSISASRNNKKWYNKIYRFFKDTYKKTKSNVIDTVYDNIKTGYEKVVREEDEKGNDERKFPIYDKELYEEDYNRNIFDDMEDNEDEENSYFDKKIVKLINEPFNKFAAIEKREVKMKNIKNHKNINTWYEDAVEEFETIYDKISDYTTNFLNSCFQTGKTKFLKLKGDVENWLSFYDEVKKTVKDTKENVSKAISFFREIKEIPSRLRGENEENIKPIEIANGNKEELDQREKDKVPSKNIFSFFQSIKPKNRNNRHFEMDEKTEKLLVNYELNLTELESNEIYTNNEKSNSISYTTYSTKSMLKDAFFSFFGISSFSFLDKKVTTKNKRNYNYYDNYYNYQLNTISRYLRKKDFDFGAGELVKGTPEWNNYNSYIEKMRKEELNYYKALEKENSVSLNKTILEEDGLSQVYFNETVNNKGRNNDDEFNHKNNNDLSSNMNSTKENNKHHQKGRFKINDLDEEEESIYILDYNTLRNGFPQYFVRKQRDQFRSNVLLSGLENFNSDEIFQHLSSKKKHSLTISKKYYWYTDREIVNEMYSELVSENDVELEQQHSNSQKSTITNKKEYKKREIIQKLKKRNSILNVNLNNNKKKIENPQYKNLTLSFGKDKINRNKNSNGNTPVINDGEEEEYSSDDENTFVDEEVITESPEDDSEEEDVVNMLKIDFVCNIEHFSEKICNKTLNVINRAGRRISSVIDLPSPINIKVTYSSYCKEFNECKTTTLGSSSPSYFYEFSKDFDTKRKKNMTEPLYYTDNEFMIDTNFSYPGALAKQRGPLNNGFIYDISLWLNGDWNWYFGRDQEKKEIHPKQYDLEQVVIHEYFHGFGFVSSWYNWLSSSNKDILIPSSLSWNTKKGGYHGLNKPYIYNKYLADVRDNKWLMDYQVAIINDFANYPVFDSYTKIVDHFTSSISYIHSQKIYEIFTTPESVVFWCKKPVNRAEPHWVVLYTNKKYKSGSTISHLDSSRYLKTSGFLMRPSGVRNVILDEYKYNIKNHHGIGDDILCILGTLGYRIKYDPSELEDDIPEEDLSTTNSTTTTDNSKSDNEKSEKEDGFDVIKKILTENNWTFKDTKLNNTNVSKNIEKTYVSINNTNTNSNRTNNINNNNNNNNKSKIITQTTFPYFTDVLKKDIPTSISSITTRKTLITSIISPEIITTTSVPSSTSTKITSTTIKTSLPTSVPSSTSTKSTTTTTTSNEKKFKFKTINAIFKQQIQ</sequence>
<evidence type="ECO:0000256" key="1">
    <source>
        <dbReference type="SAM" id="MobiDB-lite"/>
    </source>
</evidence>
<dbReference type="Proteomes" id="UP000193719">
    <property type="component" value="Unassembled WGS sequence"/>
</dbReference>
<evidence type="ECO:0000313" key="3">
    <source>
        <dbReference type="Proteomes" id="UP000193719"/>
    </source>
</evidence>
<feature type="region of interest" description="Disordered" evidence="1">
    <location>
        <begin position="748"/>
        <end position="775"/>
    </location>
</feature>
<protein>
    <submittedName>
        <fullName evidence="2">Uncharacterized protein</fullName>
    </submittedName>
</protein>
<feature type="region of interest" description="Disordered" evidence="1">
    <location>
        <begin position="556"/>
        <end position="589"/>
    </location>
</feature>
<feature type="region of interest" description="Disordered" evidence="1">
    <location>
        <begin position="1296"/>
        <end position="1330"/>
    </location>
</feature>
<feature type="compositionally biased region" description="Basic and acidic residues" evidence="1">
    <location>
        <begin position="1178"/>
        <end position="1187"/>
    </location>
</feature>
<feature type="compositionally biased region" description="Low complexity" evidence="1">
    <location>
        <begin position="1167"/>
        <end position="1177"/>
    </location>
</feature>
<accession>A0A1Y1VLV9</accession>
<name>A0A1Y1VLV9_9FUNG</name>
<feature type="region of interest" description="Disordered" evidence="1">
    <location>
        <begin position="1159"/>
        <end position="1187"/>
    </location>
</feature>
<feature type="compositionally biased region" description="Polar residues" evidence="1">
    <location>
        <begin position="752"/>
        <end position="761"/>
    </location>
</feature>
<feature type="compositionally biased region" description="Basic and acidic residues" evidence="1">
    <location>
        <begin position="559"/>
        <end position="570"/>
    </location>
</feature>
<comment type="caution">
    <text evidence="2">The sequence shown here is derived from an EMBL/GenBank/DDBJ whole genome shotgun (WGS) entry which is preliminary data.</text>
</comment>
<feature type="compositionally biased region" description="Acidic residues" evidence="1">
    <location>
        <begin position="764"/>
        <end position="775"/>
    </location>
</feature>